<sequence length="377" mass="41490">MASTTQDTVLRAPLEQQYADQLAALKQNDNETAPPSWQLSPRKVLDFILGGQTLPLKQGRKTVDVPITRKFFGDRRLVERAIVTLASERALLLVGDPGTGKSWLSENLAAAISGHSTLTIQGTAGTTEEHIKYTWNIAKVIAEGYHSSNCVPSPTMTAMRQGSLLRFEEITRCVPDVQDSLVSILSDKSIAIPELPDANMVWAKPGFNVIATANARDQGVNELSAALKRRFNYIHIPMVADSATEQAIVKQRIGELSQQYQLTVELQPSIIELLTTVFRELRHGRTVEGVKIKEVASTLSTAESIAMLLDASLHAQYLGAGQVQMESLADNLIGAVVKDDDNDRLALREYLDLVAKRRAEEQPLWNTFYQSTRAALA</sequence>
<gene>
    <name evidence="2" type="ORF">Thini_2182</name>
</gene>
<dbReference type="PANTHER" id="PTHR42759:SF1">
    <property type="entry name" value="MAGNESIUM-CHELATASE SUBUNIT CHLD"/>
    <property type="match status" value="1"/>
</dbReference>
<dbReference type="Gene3D" id="3.40.50.300">
    <property type="entry name" value="P-loop containing nucleotide triphosphate hydrolases"/>
    <property type="match status" value="1"/>
</dbReference>
<dbReference type="InterPro" id="IPR027417">
    <property type="entry name" value="P-loop_NTPase"/>
</dbReference>
<evidence type="ECO:0000313" key="3">
    <source>
        <dbReference type="Proteomes" id="UP000005317"/>
    </source>
</evidence>
<reference evidence="3" key="1">
    <citation type="journal article" date="2011" name="Stand. Genomic Sci.">
        <title>Genome sequence of the filamentous, gliding Thiothrix nivea neotype strain (JP2(T)).</title>
        <authorList>
            <person name="Lapidus A."/>
            <person name="Nolan M."/>
            <person name="Lucas S."/>
            <person name="Glavina Del Rio T."/>
            <person name="Tice H."/>
            <person name="Cheng J.F."/>
            <person name="Tapia R."/>
            <person name="Han C."/>
            <person name="Goodwin L."/>
            <person name="Pitluck S."/>
            <person name="Liolios K."/>
            <person name="Pagani I."/>
            <person name="Ivanova N."/>
            <person name="Huntemann M."/>
            <person name="Mavromatis K."/>
            <person name="Mikhailova N."/>
            <person name="Pati A."/>
            <person name="Chen A."/>
            <person name="Palaniappan K."/>
            <person name="Land M."/>
            <person name="Brambilla E.M."/>
            <person name="Rohde M."/>
            <person name="Abt B."/>
            <person name="Verbarg S."/>
            <person name="Goker M."/>
            <person name="Bristow J."/>
            <person name="Eisen J.A."/>
            <person name="Markowitz V."/>
            <person name="Hugenholtz P."/>
            <person name="Kyrpides N.C."/>
            <person name="Klenk H.P."/>
            <person name="Woyke T."/>
        </authorList>
    </citation>
    <scope>NUCLEOTIDE SEQUENCE [LARGE SCALE GENOMIC DNA]</scope>
    <source>
        <strain evidence="3">ATCC 35100 / DSM 5205 / JP2</strain>
    </source>
</reference>
<feature type="domain" description="ATPase dynein-related AAA" evidence="1">
    <location>
        <begin position="91"/>
        <end position="231"/>
    </location>
</feature>
<dbReference type="SUPFAM" id="SSF52540">
    <property type="entry name" value="P-loop containing nucleoside triphosphate hydrolases"/>
    <property type="match status" value="1"/>
</dbReference>
<evidence type="ECO:0000259" key="1">
    <source>
        <dbReference type="Pfam" id="PF07728"/>
    </source>
</evidence>
<dbReference type="GO" id="GO:0016887">
    <property type="term" value="F:ATP hydrolysis activity"/>
    <property type="evidence" value="ECO:0007669"/>
    <property type="project" value="InterPro"/>
</dbReference>
<dbReference type="GO" id="GO:0005524">
    <property type="term" value="F:ATP binding"/>
    <property type="evidence" value="ECO:0007669"/>
    <property type="project" value="InterPro"/>
</dbReference>
<protein>
    <submittedName>
        <fullName evidence="2">ATPase associated with various cellular activities AAA_5</fullName>
    </submittedName>
</protein>
<dbReference type="Pfam" id="PF07728">
    <property type="entry name" value="AAA_5"/>
    <property type="match status" value="1"/>
</dbReference>
<dbReference type="InterPro" id="IPR011704">
    <property type="entry name" value="ATPase_dyneun-rel_AAA"/>
</dbReference>
<accession>A0A656HCZ0</accession>
<dbReference type="InterPro" id="IPR050764">
    <property type="entry name" value="CbbQ/NirQ/NorQ/GpvN"/>
</dbReference>
<dbReference type="EMBL" id="JH651384">
    <property type="protein sequence ID" value="EIJ34748.1"/>
    <property type="molecule type" value="Genomic_DNA"/>
</dbReference>
<dbReference type="Proteomes" id="UP000005317">
    <property type="component" value="Unassembled WGS sequence"/>
</dbReference>
<dbReference type="RefSeq" id="WP_002708670.1">
    <property type="nucleotide sequence ID" value="NZ_JH651384.1"/>
</dbReference>
<dbReference type="PANTHER" id="PTHR42759">
    <property type="entry name" value="MOXR FAMILY PROTEIN"/>
    <property type="match status" value="1"/>
</dbReference>
<keyword evidence="3" id="KW-1185">Reference proteome</keyword>
<name>A0A656HCZ0_THINJ</name>
<dbReference type="OrthoDB" id="9781481at2"/>
<proteinExistence type="predicted"/>
<organism evidence="2 3">
    <name type="scientific">Thiothrix nivea (strain ATCC 35100 / DSM 5205 / JP2)</name>
    <dbReference type="NCBI Taxonomy" id="870187"/>
    <lineage>
        <taxon>Bacteria</taxon>
        <taxon>Pseudomonadati</taxon>
        <taxon>Pseudomonadota</taxon>
        <taxon>Gammaproteobacteria</taxon>
        <taxon>Thiotrichales</taxon>
        <taxon>Thiotrichaceae</taxon>
        <taxon>Thiothrix</taxon>
    </lineage>
</organism>
<dbReference type="AlphaFoldDB" id="A0A656HCZ0"/>
<evidence type="ECO:0000313" key="2">
    <source>
        <dbReference type="EMBL" id="EIJ34748.1"/>
    </source>
</evidence>